<dbReference type="RefSeq" id="WP_139999265.1">
    <property type="nucleotide sequence ID" value="NZ_VFJE01000051.1"/>
</dbReference>
<evidence type="ECO:0000313" key="1">
    <source>
        <dbReference type="EMBL" id="TPD71149.1"/>
    </source>
</evidence>
<organism evidence="1 2">
    <name type="scientific">Flavobacterium microcysteis</name>
    <dbReference type="NCBI Taxonomy" id="2596891"/>
    <lineage>
        <taxon>Bacteria</taxon>
        <taxon>Pseudomonadati</taxon>
        <taxon>Bacteroidota</taxon>
        <taxon>Flavobacteriia</taxon>
        <taxon>Flavobacteriales</taxon>
        <taxon>Flavobacteriaceae</taxon>
        <taxon>Flavobacterium</taxon>
    </lineage>
</organism>
<comment type="caution">
    <text evidence="1">The sequence shown here is derived from an EMBL/GenBank/DDBJ whole genome shotgun (WGS) entry which is preliminary data.</text>
</comment>
<protein>
    <submittedName>
        <fullName evidence="1">Uncharacterized protein</fullName>
    </submittedName>
</protein>
<dbReference type="AlphaFoldDB" id="A0A501QE41"/>
<dbReference type="PROSITE" id="PS51257">
    <property type="entry name" value="PROKAR_LIPOPROTEIN"/>
    <property type="match status" value="1"/>
</dbReference>
<dbReference type="OrthoDB" id="1452383at2"/>
<sequence>MKQQLKRAPYFVVGLFLFVGCQTEEIPFTECEQQDIRKVTKVSFTTFKNLTGLTDFKTTFVLPKNNNGLVARRSSSGYVPNDFIIDTDQITQTVVDGKTSYSFPITPKEGEKEDSRFYLVVYDKEGSWLDMVIESDFSKDAFGNPNETGYREIYASAARGTGCTTIFTWVIKCNRRGRCSTGICDRCSICLKTDSERICGKDDGGYGDGAGKPLEPIEGGGGSSNIKPGLTKGEVVVTLPSPGNTDTPCRQLKSLLEPDHDNKQLVPNIKPQILWLQELVNEKVEYGVEIKKGINFNGDMVYTPTRVESESSSEVTLNTGNRMMGWLHSHPKSGFGIFSFQDLKFLKEAYEETSEDNKAEIFTIMVCRDKTDPTKINTYAIKIDDVLALRAKIDAVWNDQEYSASNDDIKLGKIHAKQKEDYHYYTDELEFGFLMQFANSGISLYKANVQLTSWTKLELEADTGHNPPFKVKQTSCN</sequence>
<dbReference type="Proteomes" id="UP000319175">
    <property type="component" value="Unassembled WGS sequence"/>
</dbReference>
<gene>
    <name evidence="1" type="ORF">FJA49_04415</name>
</gene>
<reference evidence="1 2" key="1">
    <citation type="submission" date="2019-06" db="EMBL/GenBank/DDBJ databases">
        <title>Flavobacterium sp. MaA-Y11 from geoumgang.</title>
        <authorList>
            <person name="Jeong S."/>
        </authorList>
    </citation>
    <scope>NUCLEOTIDE SEQUENCE [LARGE SCALE GENOMIC DNA]</scope>
    <source>
        <strain evidence="1 2">MaA-Y11</strain>
    </source>
</reference>
<proteinExistence type="predicted"/>
<evidence type="ECO:0000313" key="2">
    <source>
        <dbReference type="Proteomes" id="UP000319175"/>
    </source>
</evidence>
<keyword evidence="2" id="KW-1185">Reference proteome</keyword>
<dbReference type="EMBL" id="VFJE01000051">
    <property type="protein sequence ID" value="TPD71149.1"/>
    <property type="molecule type" value="Genomic_DNA"/>
</dbReference>
<name>A0A501QE41_9FLAO</name>
<accession>A0A501QE41</accession>